<evidence type="ECO:0000313" key="2">
    <source>
        <dbReference type="Proteomes" id="UP000664132"/>
    </source>
</evidence>
<reference evidence="1" key="1">
    <citation type="submission" date="2021-02" db="EMBL/GenBank/DDBJ databases">
        <title>Genome sequence Cadophora malorum strain M34.</title>
        <authorList>
            <person name="Stefanovic E."/>
            <person name="Vu D."/>
            <person name="Scully C."/>
            <person name="Dijksterhuis J."/>
            <person name="Roader J."/>
            <person name="Houbraken J."/>
        </authorList>
    </citation>
    <scope>NUCLEOTIDE SEQUENCE</scope>
    <source>
        <strain evidence="1">M34</strain>
    </source>
</reference>
<sequence length="203" mass="22583">MPHLAISMASAEQSAENADDGKRKSEMIVVKSKVLGLFNEFLDNDFSLVGNAAIRAIFPLVTTELLWGNIDNLWARMKGLKQMVNLKGGLDALTDPVLQQALIVTDYQLACYLEQDVFLQSTQGAAYRTVRKFPSYSLSLCSPLVENSESFSDFGSELGLDDLTANILDDVRLLTLSLFNADKSAEQLVKFRATTDWLHERLE</sequence>
<dbReference type="OrthoDB" id="415825at2759"/>
<accession>A0A8H7T3M5</accession>
<comment type="caution">
    <text evidence="1">The sequence shown here is derived from an EMBL/GenBank/DDBJ whole genome shotgun (WGS) entry which is preliminary data.</text>
</comment>
<dbReference type="PANTHER" id="PTHR37540">
    <property type="entry name" value="TRANSCRIPTION FACTOR (ACR-2), PUTATIVE-RELATED-RELATED"/>
    <property type="match status" value="1"/>
</dbReference>
<keyword evidence="2" id="KW-1185">Reference proteome</keyword>
<gene>
    <name evidence="1" type="ORF">IFR04_012258</name>
</gene>
<dbReference type="Proteomes" id="UP000664132">
    <property type="component" value="Unassembled WGS sequence"/>
</dbReference>
<organism evidence="1 2">
    <name type="scientific">Cadophora malorum</name>
    <dbReference type="NCBI Taxonomy" id="108018"/>
    <lineage>
        <taxon>Eukaryota</taxon>
        <taxon>Fungi</taxon>
        <taxon>Dikarya</taxon>
        <taxon>Ascomycota</taxon>
        <taxon>Pezizomycotina</taxon>
        <taxon>Leotiomycetes</taxon>
        <taxon>Helotiales</taxon>
        <taxon>Ploettnerulaceae</taxon>
        <taxon>Cadophora</taxon>
    </lineage>
</organism>
<protein>
    <submittedName>
        <fullName evidence="1">Uncharacterized protein</fullName>
    </submittedName>
</protein>
<dbReference type="AlphaFoldDB" id="A0A8H7T3M5"/>
<dbReference type="EMBL" id="JAFJYH010000257">
    <property type="protein sequence ID" value="KAG4414604.1"/>
    <property type="molecule type" value="Genomic_DNA"/>
</dbReference>
<name>A0A8H7T3M5_9HELO</name>
<proteinExistence type="predicted"/>
<evidence type="ECO:0000313" key="1">
    <source>
        <dbReference type="EMBL" id="KAG4414604.1"/>
    </source>
</evidence>